<feature type="region of interest" description="Disordered" evidence="11">
    <location>
        <begin position="1"/>
        <end position="36"/>
    </location>
</feature>
<evidence type="ECO:0000256" key="6">
    <source>
        <dbReference type="ARBA" id="ARBA00022824"/>
    </source>
</evidence>
<name>A0A034WGZ1_BACDO</name>
<dbReference type="GO" id="GO:0031204">
    <property type="term" value="P:post-translational protein targeting to membrane, translocation"/>
    <property type="evidence" value="ECO:0007669"/>
    <property type="project" value="TreeGrafter"/>
</dbReference>
<keyword evidence="5 12" id="KW-0812">Transmembrane</keyword>
<evidence type="ECO:0000256" key="1">
    <source>
        <dbReference type="ARBA" id="ARBA00004477"/>
    </source>
</evidence>
<keyword evidence="9" id="KW-0811">Translocation</keyword>
<dbReference type="CTD" id="34333"/>
<keyword evidence="4" id="KW-0813">Transport</keyword>
<comment type="similarity">
    <text evidence="2">Belongs to the SEC62 family.</text>
</comment>
<feature type="transmembrane region" description="Helical" evidence="12">
    <location>
        <begin position="246"/>
        <end position="278"/>
    </location>
</feature>
<evidence type="ECO:0000256" key="11">
    <source>
        <dbReference type="SAM" id="MobiDB-lite"/>
    </source>
</evidence>
<keyword evidence="7" id="KW-0653">Protein transport</keyword>
<evidence type="ECO:0000313" key="13">
    <source>
        <dbReference type="EMBL" id="JAC53587.1"/>
    </source>
</evidence>
<dbReference type="RefSeq" id="XP_011202017.2">
    <property type="nucleotide sequence ID" value="XM_011203715.4"/>
</dbReference>
<evidence type="ECO:0000256" key="7">
    <source>
        <dbReference type="ARBA" id="ARBA00022927"/>
    </source>
</evidence>
<gene>
    <name evidence="13" type="primary">SEC62</name>
</gene>
<evidence type="ECO:0000256" key="8">
    <source>
        <dbReference type="ARBA" id="ARBA00022989"/>
    </source>
</evidence>
<feature type="compositionally biased region" description="Acidic residues" evidence="11">
    <location>
        <begin position="10"/>
        <end position="22"/>
    </location>
</feature>
<feature type="transmembrane region" description="Helical" evidence="12">
    <location>
        <begin position="219"/>
        <end position="240"/>
    </location>
</feature>
<keyword evidence="6" id="KW-0256">Endoplasmic reticulum</keyword>
<dbReference type="PANTHER" id="PTHR12443:SF9">
    <property type="entry name" value="TRANSLOCATION PROTEIN SEC62"/>
    <property type="match status" value="1"/>
</dbReference>
<organism evidence="13">
    <name type="scientific">Bactrocera dorsalis</name>
    <name type="common">Oriental fruit fly</name>
    <name type="synonym">Dacus dorsalis</name>
    <dbReference type="NCBI Taxonomy" id="27457"/>
    <lineage>
        <taxon>Eukaryota</taxon>
        <taxon>Metazoa</taxon>
        <taxon>Ecdysozoa</taxon>
        <taxon>Arthropoda</taxon>
        <taxon>Hexapoda</taxon>
        <taxon>Insecta</taxon>
        <taxon>Pterygota</taxon>
        <taxon>Neoptera</taxon>
        <taxon>Endopterygota</taxon>
        <taxon>Diptera</taxon>
        <taxon>Brachycera</taxon>
        <taxon>Muscomorpha</taxon>
        <taxon>Tephritoidea</taxon>
        <taxon>Tephritidae</taxon>
        <taxon>Bactrocera</taxon>
        <taxon>Bactrocera</taxon>
    </lineage>
</organism>
<feature type="compositionally biased region" description="Polar residues" evidence="11">
    <location>
        <begin position="421"/>
        <end position="431"/>
    </location>
</feature>
<protein>
    <recommendedName>
        <fullName evidence="3">Translocation protein SEC62</fullName>
    </recommendedName>
</protein>
<keyword evidence="10 12" id="KW-0472">Membrane</keyword>
<feature type="region of interest" description="Disordered" evidence="11">
    <location>
        <begin position="315"/>
        <end position="431"/>
    </location>
</feature>
<evidence type="ECO:0000256" key="12">
    <source>
        <dbReference type="SAM" id="Phobius"/>
    </source>
</evidence>
<dbReference type="PANTHER" id="PTHR12443">
    <property type="entry name" value="TRANSLOCATION PROTEIN SEC62"/>
    <property type="match status" value="1"/>
</dbReference>
<dbReference type="AlphaFoldDB" id="A0A034WGZ1"/>
<comment type="subcellular location">
    <subcellularLocation>
        <location evidence="1">Endoplasmic reticulum membrane</location>
        <topology evidence="1">Multi-pass membrane protein</topology>
    </subcellularLocation>
</comment>
<evidence type="ECO:0000256" key="5">
    <source>
        <dbReference type="ARBA" id="ARBA00022692"/>
    </source>
</evidence>
<dbReference type="OrthoDB" id="200187at2759"/>
<evidence type="ECO:0000256" key="10">
    <source>
        <dbReference type="ARBA" id="ARBA00023136"/>
    </source>
</evidence>
<dbReference type="EMBL" id="GAKP01005365">
    <property type="protein sequence ID" value="JAC53587.1"/>
    <property type="molecule type" value="Transcribed_RNA"/>
</dbReference>
<accession>A0A034WGZ1</accession>
<keyword evidence="8 12" id="KW-1133">Transmembrane helix</keyword>
<dbReference type="InterPro" id="IPR004728">
    <property type="entry name" value="Sec62"/>
</dbReference>
<dbReference type="Pfam" id="PF03839">
    <property type="entry name" value="Sec62"/>
    <property type="match status" value="1"/>
</dbReference>
<dbReference type="GeneID" id="105225317"/>
<reference evidence="13" key="1">
    <citation type="journal article" date="2014" name="BMC Genomics">
        <title>Characterizing the developmental transcriptome of the oriental fruit fly, Bactrocera dorsalis (Diptera: Tephritidae) through comparative genomic analysis with Drosophila melanogaster utilizing modENCODE datasets.</title>
        <authorList>
            <person name="Geib S.M."/>
            <person name="Calla B."/>
            <person name="Hall B."/>
            <person name="Hou S."/>
            <person name="Manoukis N.C."/>
        </authorList>
    </citation>
    <scope>NUCLEOTIDE SEQUENCE</scope>
    <source>
        <strain evidence="13">Punador</strain>
    </source>
</reference>
<dbReference type="GO" id="GO:0005789">
    <property type="term" value="C:endoplasmic reticulum membrane"/>
    <property type="evidence" value="ECO:0007669"/>
    <property type="project" value="UniProtKB-SubCell"/>
</dbReference>
<evidence type="ECO:0000256" key="3">
    <source>
        <dbReference type="ARBA" id="ARBA00021257"/>
    </source>
</evidence>
<evidence type="ECO:0000256" key="2">
    <source>
        <dbReference type="ARBA" id="ARBA00010604"/>
    </source>
</evidence>
<proteinExistence type="inferred from homology"/>
<feature type="compositionally biased region" description="Basic and acidic residues" evidence="11">
    <location>
        <begin position="132"/>
        <end position="153"/>
    </location>
</feature>
<sequence length="431" mass="48288">MEEETHHHEEEEEQYVEDDGDEYTGPGEQEVEKPSKEEFKVAKWMKANVKSKKTKFLSHNVQYFISNKALDALLKSKFAQGDDALFTTREHAIDFLDVMLEHKFFHRAKKVPVSLEEMRGSGAATGSKTTKNKSDEKEPQHKKKEKDEKKDTEAEAEASGANGMGDGNISAGAGSGGGGAVEKKEKRKRKIRLDMHHEQVFVDGSEPYIWIYDPIPIHYWIYGLILLLGAILICLFPLWPPLLRKGVYYLSVAAAGFLVLILTLTVIRLIVFTLVWLVTYGKLHFWLLPNLTEDVGFFASFWPLYESNYVAEEEKSKSSEKRNKSKSKKKEKDSDAEEDTAPEAIPLEAEKIEEVKEHDADIELRRRKATGDNTACAEEAASNSAVGGVDSSEATAESDVKGSHTPSESDSEISAKDQFEIISSSEVHNVN</sequence>
<dbReference type="KEGG" id="bdr:105225317"/>
<feature type="region of interest" description="Disordered" evidence="11">
    <location>
        <begin position="116"/>
        <end position="182"/>
    </location>
</feature>
<evidence type="ECO:0000256" key="4">
    <source>
        <dbReference type="ARBA" id="ARBA00022448"/>
    </source>
</evidence>
<evidence type="ECO:0000256" key="9">
    <source>
        <dbReference type="ARBA" id="ARBA00023010"/>
    </source>
</evidence>
<feature type="compositionally biased region" description="Basic and acidic residues" evidence="11">
    <location>
        <begin position="348"/>
        <end position="364"/>
    </location>
</feature>